<feature type="compositionally biased region" description="Low complexity" evidence="2">
    <location>
        <begin position="501"/>
        <end position="513"/>
    </location>
</feature>
<evidence type="ECO:0000256" key="1">
    <source>
        <dbReference type="SAM" id="Coils"/>
    </source>
</evidence>
<feature type="region of interest" description="Disordered" evidence="2">
    <location>
        <begin position="495"/>
        <end position="516"/>
    </location>
</feature>
<name>A0ABR2KTW9_9EUKA</name>
<proteinExistence type="predicted"/>
<evidence type="ECO:0000256" key="2">
    <source>
        <dbReference type="SAM" id="MobiDB-lite"/>
    </source>
</evidence>
<comment type="caution">
    <text evidence="3">The sequence shown here is derived from an EMBL/GenBank/DDBJ whole genome shotgun (WGS) entry which is preliminary data.</text>
</comment>
<accession>A0ABR2KTW9</accession>
<reference evidence="3 4" key="1">
    <citation type="submission" date="2024-04" db="EMBL/GenBank/DDBJ databases">
        <title>Tritrichomonas musculus Genome.</title>
        <authorList>
            <person name="Alves-Ferreira E."/>
            <person name="Grigg M."/>
            <person name="Lorenzi H."/>
            <person name="Galac M."/>
        </authorList>
    </citation>
    <scope>NUCLEOTIDE SEQUENCE [LARGE SCALE GENOMIC DNA]</scope>
    <source>
        <strain evidence="3 4">EAF2021</strain>
    </source>
</reference>
<evidence type="ECO:0000313" key="3">
    <source>
        <dbReference type="EMBL" id="KAK8893435.1"/>
    </source>
</evidence>
<evidence type="ECO:0000313" key="4">
    <source>
        <dbReference type="Proteomes" id="UP001470230"/>
    </source>
</evidence>
<feature type="region of interest" description="Disordered" evidence="2">
    <location>
        <begin position="388"/>
        <end position="413"/>
    </location>
</feature>
<organism evidence="3 4">
    <name type="scientific">Tritrichomonas musculus</name>
    <dbReference type="NCBI Taxonomy" id="1915356"/>
    <lineage>
        <taxon>Eukaryota</taxon>
        <taxon>Metamonada</taxon>
        <taxon>Parabasalia</taxon>
        <taxon>Tritrichomonadida</taxon>
        <taxon>Tritrichomonadidae</taxon>
        <taxon>Tritrichomonas</taxon>
    </lineage>
</organism>
<feature type="region of interest" description="Disordered" evidence="2">
    <location>
        <begin position="428"/>
        <end position="458"/>
    </location>
</feature>
<feature type="coiled-coil region" evidence="1">
    <location>
        <begin position="107"/>
        <end position="153"/>
    </location>
</feature>
<feature type="compositionally biased region" description="Polar residues" evidence="2">
    <location>
        <begin position="439"/>
        <end position="451"/>
    </location>
</feature>
<dbReference type="EMBL" id="JAPFFF010000003">
    <property type="protein sequence ID" value="KAK8893435.1"/>
    <property type="molecule type" value="Genomic_DNA"/>
</dbReference>
<keyword evidence="4" id="KW-1185">Reference proteome</keyword>
<protein>
    <submittedName>
        <fullName evidence="3">Uncharacterized protein</fullName>
    </submittedName>
</protein>
<keyword evidence="1" id="KW-0175">Coiled coil</keyword>
<feature type="region of interest" description="Disordered" evidence="2">
    <location>
        <begin position="352"/>
        <end position="373"/>
    </location>
</feature>
<feature type="region of interest" description="Disordered" evidence="2">
    <location>
        <begin position="1"/>
        <end position="31"/>
    </location>
</feature>
<sequence>MRNSRGVARKHPTSVLADRNGRSGSSLTDQSYYRTYSSRSSPFSSRLGTSVDPALQQHLVSFDKMTEELFIQFTQKQREELNAFDRQWISEYGYELEATSHYLDIRNVEVREEIQRKNERLIRLRSKALNSFKRRQKQELQEFYNKRMRERNEIVEASEIEPSDTVMSIIRNRSGFQVFPRSQNFSQSNSQFSTKTRQIKVDIKKKNSKPSFIFSKTKFEDKDITIGRFKPKKKPKKEEDPNLLDIDNLTKILSAQNGKMQRIQKEKELDETCNIHEFGELLVPSGLSSAYISAAGSDSSDELSLQSGQTNVSIATSAYELQVERFMRQEEKTNNEINEFIQKQDILIQMQNSQQRKDSLSSEVKNDDDINNHANSLSLQQNLLQTDENNQKEDTEYNDSYSSESESNSDKYENDHKIDAILNKSINDKTKVDNNNNNKPLTIKSTYQNQKESSEITKSFKPATDVEVNIFTKGLSSTSSSDGVEEQHVMIENPFNEPENSSRMNNNSNYNTNDYKRKRTENTGRLTVSKKSRTINNIPSAISSSLVNYSKKEFTHSQALMRENKNKLFRCDDDTENLSSGKIKIIKNHKNKESSSIRSNSKEFSRKYSNNASGTAYNAPQGKQQFAFRTTLEMGVNAFSTSPMKLDKQNNDV</sequence>
<feature type="compositionally biased region" description="Basic and acidic residues" evidence="2">
    <location>
        <begin position="355"/>
        <end position="371"/>
    </location>
</feature>
<dbReference type="Proteomes" id="UP001470230">
    <property type="component" value="Unassembled WGS sequence"/>
</dbReference>
<gene>
    <name evidence="3" type="ORF">M9Y10_021857</name>
</gene>